<keyword evidence="2" id="KW-1185">Reference proteome</keyword>
<dbReference type="Proteomes" id="UP001597076">
    <property type="component" value="Unassembled WGS sequence"/>
</dbReference>
<dbReference type="AlphaFoldDB" id="A0ABD6BKG5"/>
<comment type="caution">
    <text evidence="1">The sequence shown here is derived from an EMBL/GenBank/DDBJ whole genome shotgun (WGS) entry which is preliminary data.</text>
</comment>
<organism evidence="1 2">
    <name type="scientific">Haloarchaeobius amylolyticus</name>
    <dbReference type="NCBI Taxonomy" id="1198296"/>
    <lineage>
        <taxon>Archaea</taxon>
        <taxon>Methanobacteriati</taxon>
        <taxon>Methanobacteriota</taxon>
        <taxon>Stenosarchaea group</taxon>
        <taxon>Halobacteria</taxon>
        <taxon>Halobacteriales</taxon>
        <taxon>Halorubellaceae</taxon>
        <taxon>Haloarchaeobius</taxon>
    </lineage>
</organism>
<protein>
    <submittedName>
        <fullName evidence="1">Uncharacterized protein</fullName>
    </submittedName>
</protein>
<name>A0ABD6BKG5_9EURY</name>
<sequence>MNEHIEIIEDELEQAESYMKQSSYMVDCGLRLQRYAGACLLVDYVECMINARAHIQMAGLEPIYQDTVERLDEEAEQLYEQYDINELLGGESL</sequence>
<dbReference type="RefSeq" id="WP_390290808.1">
    <property type="nucleotide sequence ID" value="NZ_JBHUDI010000011.1"/>
</dbReference>
<gene>
    <name evidence="1" type="ORF">ACFR99_18870</name>
</gene>
<dbReference type="EMBL" id="JBHUDI010000011">
    <property type="protein sequence ID" value="MFD1565597.1"/>
    <property type="molecule type" value="Genomic_DNA"/>
</dbReference>
<evidence type="ECO:0000313" key="1">
    <source>
        <dbReference type="EMBL" id="MFD1565597.1"/>
    </source>
</evidence>
<accession>A0ABD6BKG5</accession>
<proteinExistence type="predicted"/>
<reference evidence="1 2" key="1">
    <citation type="journal article" date="2019" name="Int. J. Syst. Evol. Microbiol.">
        <title>The Global Catalogue of Microorganisms (GCM) 10K type strain sequencing project: providing services to taxonomists for standard genome sequencing and annotation.</title>
        <authorList>
            <consortium name="The Broad Institute Genomics Platform"/>
            <consortium name="The Broad Institute Genome Sequencing Center for Infectious Disease"/>
            <person name="Wu L."/>
            <person name="Ma J."/>
        </authorList>
    </citation>
    <scope>NUCLEOTIDE SEQUENCE [LARGE SCALE GENOMIC DNA]</scope>
    <source>
        <strain evidence="1 2">CGMCC 1.12230</strain>
    </source>
</reference>
<evidence type="ECO:0000313" key="2">
    <source>
        <dbReference type="Proteomes" id="UP001597076"/>
    </source>
</evidence>